<name>A0ABT3ZDI5_9HYPH</name>
<dbReference type="EMBL" id="JAOVZR010000001">
    <property type="protein sequence ID" value="MCY0149859.1"/>
    <property type="molecule type" value="Genomic_DNA"/>
</dbReference>
<sequence length="145" mass="15892">MPEPLKGRIGFDPPAYLHEQIFTLKEAAGVLGVPFDTLSYWLRTLRLLGFPLNGKSRNRRLMSGHAVYTAAVIATLQRVGITCGPQILVAAHGTTHPNNKPRLPFLMEKGHIAEGSAAIIEVDLSAIWIEIEPKLASLIEEDKSV</sequence>
<dbReference type="Proteomes" id="UP001073227">
    <property type="component" value="Unassembled WGS sequence"/>
</dbReference>
<gene>
    <name evidence="2" type="ORF">OEG84_19680</name>
</gene>
<feature type="domain" description="HTH merR-type" evidence="1">
    <location>
        <begin position="22"/>
        <end position="83"/>
    </location>
</feature>
<keyword evidence="3" id="KW-1185">Reference proteome</keyword>
<protein>
    <submittedName>
        <fullName evidence="2">Helix-turn-helix domain-containing protein</fullName>
    </submittedName>
</protein>
<comment type="caution">
    <text evidence="2">The sequence shown here is derived from an EMBL/GenBank/DDBJ whole genome shotgun (WGS) entry which is preliminary data.</text>
</comment>
<dbReference type="RefSeq" id="WP_267655296.1">
    <property type="nucleotide sequence ID" value="NZ_JAOVZR010000001.1"/>
</dbReference>
<dbReference type="Pfam" id="PF13411">
    <property type="entry name" value="MerR_1"/>
    <property type="match status" value="1"/>
</dbReference>
<evidence type="ECO:0000259" key="1">
    <source>
        <dbReference type="Pfam" id="PF13411"/>
    </source>
</evidence>
<organism evidence="2 3">
    <name type="scientific">Hoeflea algicola</name>
    <dbReference type="NCBI Taxonomy" id="2983763"/>
    <lineage>
        <taxon>Bacteria</taxon>
        <taxon>Pseudomonadati</taxon>
        <taxon>Pseudomonadota</taxon>
        <taxon>Alphaproteobacteria</taxon>
        <taxon>Hyphomicrobiales</taxon>
        <taxon>Rhizobiaceae</taxon>
        <taxon>Hoeflea</taxon>
    </lineage>
</organism>
<reference evidence="2" key="1">
    <citation type="submission" date="2022-10" db="EMBL/GenBank/DDBJ databases">
        <title>Hoeflea sp. G2-23, isolated from marine algae.</title>
        <authorList>
            <person name="Kristyanto S."/>
            <person name="Kim J.M."/>
            <person name="Jeon C.O."/>
        </authorList>
    </citation>
    <scope>NUCLEOTIDE SEQUENCE</scope>
    <source>
        <strain evidence="2">G2-23</strain>
    </source>
</reference>
<dbReference type="InterPro" id="IPR000551">
    <property type="entry name" value="MerR-type_HTH_dom"/>
</dbReference>
<proteinExistence type="predicted"/>
<evidence type="ECO:0000313" key="2">
    <source>
        <dbReference type="EMBL" id="MCY0149859.1"/>
    </source>
</evidence>
<accession>A0ABT3ZDI5</accession>
<evidence type="ECO:0000313" key="3">
    <source>
        <dbReference type="Proteomes" id="UP001073227"/>
    </source>
</evidence>